<proteinExistence type="inferred from homology"/>
<dbReference type="HAMAP" id="MF_00839">
    <property type="entry name" value="HPF"/>
    <property type="match status" value="1"/>
</dbReference>
<feature type="domain" description="Sigma 54 modulation/S30EA ribosomal protein C-terminal" evidence="4">
    <location>
        <begin position="121"/>
        <end position="171"/>
    </location>
</feature>
<organism evidence="5 6">
    <name type="scientific">Holdemania filiformis</name>
    <dbReference type="NCBI Taxonomy" id="61171"/>
    <lineage>
        <taxon>Bacteria</taxon>
        <taxon>Bacillati</taxon>
        <taxon>Bacillota</taxon>
        <taxon>Erysipelotrichia</taxon>
        <taxon>Erysipelotrichales</taxon>
        <taxon>Erysipelotrichaceae</taxon>
        <taxon>Holdemania</taxon>
    </lineage>
</organism>
<sequence length="178" mass="20750">MKFEIVGKNVSITEAMRQKIERKLSFLDKYLLIDPETRARVVVRTYPLTQKIEVTIPTKVGILRTEVEHEDLYAAIDLAIDKLEDQVRRQKTRLSRRHREKLALSFVEQDNVKLDQGDIAVRTKTVKAQRMDLEEAIMRMEMLGHSFFIYTDEETDSIAVVYKRNSGGYGLLETEDEE</sequence>
<evidence type="ECO:0000256" key="1">
    <source>
        <dbReference type="ARBA" id="ARBA00022845"/>
    </source>
</evidence>
<dbReference type="SUPFAM" id="SSF69754">
    <property type="entry name" value="Ribosome binding protein Y (YfiA homologue)"/>
    <property type="match status" value="1"/>
</dbReference>
<dbReference type="InterPro" id="IPR003489">
    <property type="entry name" value="RHF/RaiA"/>
</dbReference>
<comment type="subcellular location">
    <subcellularLocation>
        <location evidence="2">Cytoplasm</location>
    </subcellularLocation>
</comment>
<dbReference type="GO" id="GO:0022627">
    <property type="term" value="C:cytosolic small ribosomal subunit"/>
    <property type="evidence" value="ECO:0007669"/>
    <property type="project" value="TreeGrafter"/>
</dbReference>
<dbReference type="InterPro" id="IPR038416">
    <property type="entry name" value="Ribosom_S30AE_C_sf"/>
</dbReference>
<accession>A0A412G399</accession>
<dbReference type="PANTHER" id="PTHR33231">
    <property type="entry name" value="30S RIBOSOMAL PROTEIN"/>
    <property type="match status" value="1"/>
</dbReference>
<comment type="subunit">
    <text evidence="2">Interacts with 100S ribosomes.</text>
</comment>
<comment type="function">
    <text evidence="2">Required for dimerization of active 70S ribosomes into 100S ribosomes in stationary phase; 100S ribosomes are translationally inactive and sometimes present during exponential growth.</text>
</comment>
<gene>
    <name evidence="5" type="primary">raiA</name>
    <name evidence="2" type="synonym">hpf</name>
    <name evidence="5" type="ORF">DWY25_06250</name>
</gene>
<dbReference type="PANTHER" id="PTHR33231:SF1">
    <property type="entry name" value="30S RIBOSOMAL PROTEIN"/>
    <property type="match status" value="1"/>
</dbReference>
<keyword evidence="3" id="KW-0175">Coiled coil</keyword>
<dbReference type="Gene3D" id="3.30.505.50">
    <property type="entry name" value="Sigma 54 modulation/S30EA ribosomal protein, C-terminal domain"/>
    <property type="match status" value="1"/>
</dbReference>
<evidence type="ECO:0000259" key="4">
    <source>
        <dbReference type="Pfam" id="PF16321"/>
    </source>
</evidence>
<dbReference type="InterPro" id="IPR034694">
    <property type="entry name" value="HPF_long/plastid"/>
</dbReference>
<dbReference type="InterPro" id="IPR036567">
    <property type="entry name" value="RHF-like"/>
</dbReference>
<dbReference type="InterPro" id="IPR050574">
    <property type="entry name" value="HPF/YfiA_ribosome-assoc"/>
</dbReference>
<evidence type="ECO:0000256" key="3">
    <source>
        <dbReference type="SAM" id="Coils"/>
    </source>
</evidence>
<dbReference type="Proteomes" id="UP000284178">
    <property type="component" value="Unassembled WGS sequence"/>
</dbReference>
<evidence type="ECO:0000313" key="5">
    <source>
        <dbReference type="EMBL" id="RGR75021.1"/>
    </source>
</evidence>
<reference evidence="5 6" key="1">
    <citation type="submission" date="2018-08" db="EMBL/GenBank/DDBJ databases">
        <title>A genome reference for cultivated species of the human gut microbiota.</title>
        <authorList>
            <person name="Zou Y."/>
            <person name="Xue W."/>
            <person name="Luo G."/>
        </authorList>
    </citation>
    <scope>NUCLEOTIDE SEQUENCE [LARGE SCALE GENOMIC DNA]</scope>
    <source>
        <strain evidence="5 6">AF24-29</strain>
    </source>
</reference>
<dbReference type="NCBIfam" id="TIGR00741">
    <property type="entry name" value="yfiA"/>
    <property type="match status" value="1"/>
</dbReference>
<dbReference type="GO" id="GO:0045900">
    <property type="term" value="P:negative regulation of translational elongation"/>
    <property type="evidence" value="ECO:0007669"/>
    <property type="project" value="TreeGrafter"/>
</dbReference>
<dbReference type="CDD" id="cd00552">
    <property type="entry name" value="RaiA"/>
    <property type="match status" value="1"/>
</dbReference>
<keyword evidence="2" id="KW-0963">Cytoplasm</keyword>
<dbReference type="GO" id="GO:0043024">
    <property type="term" value="F:ribosomal small subunit binding"/>
    <property type="evidence" value="ECO:0007669"/>
    <property type="project" value="TreeGrafter"/>
</dbReference>
<keyword evidence="6" id="KW-1185">Reference proteome</keyword>
<dbReference type="Pfam" id="PF16321">
    <property type="entry name" value="Ribosom_S30AE_C"/>
    <property type="match status" value="1"/>
</dbReference>
<feature type="coiled-coil region" evidence="3">
    <location>
        <begin position="73"/>
        <end position="100"/>
    </location>
</feature>
<dbReference type="AlphaFoldDB" id="A0A412G399"/>
<dbReference type="Pfam" id="PF02482">
    <property type="entry name" value="Ribosomal_S30AE"/>
    <property type="match status" value="1"/>
</dbReference>
<dbReference type="GeneID" id="83015005"/>
<dbReference type="Gene3D" id="3.30.160.100">
    <property type="entry name" value="Ribosome hibernation promotion factor-like"/>
    <property type="match status" value="1"/>
</dbReference>
<dbReference type="RefSeq" id="WP_117894517.1">
    <property type="nucleotide sequence ID" value="NZ_CABJCV010000006.1"/>
</dbReference>
<dbReference type="InterPro" id="IPR032528">
    <property type="entry name" value="Ribosom_S30AE_C"/>
</dbReference>
<name>A0A412G399_9FIRM</name>
<comment type="caution">
    <text evidence="5">The sequence shown here is derived from an EMBL/GenBank/DDBJ whole genome shotgun (WGS) entry which is preliminary data.</text>
</comment>
<protein>
    <recommendedName>
        <fullName evidence="2">Ribosome hibernation promoting factor</fullName>
        <shortName evidence="2">HPF</shortName>
    </recommendedName>
</protein>
<evidence type="ECO:0000313" key="6">
    <source>
        <dbReference type="Proteomes" id="UP000284178"/>
    </source>
</evidence>
<comment type="similarity">
    <text evidence="2">Belongs to the HPF/YfiA ribosome-associated protein family. Long HPF subfamily.</text>
</comment>
<keyword evidence="1 2" id="KW-0810">Translation regulation</keyword>
<dbReference type="EMBL" id="QRUP01000006">
    <property type="protein sequence ID" value="RGR75021.1"/>
    <property type="molecule type" value="Genomic_DNA"/>
</dbReference>
<evidence type="ECO:0000256" key="2">
    <source>
        <dbReference type="HAMAP-Rule" id="MF_00839"/>
    </source>
</evidence>